<dbReference type="InterPro" id="IPR006058">
    <property type="entry name" value="2Fe2S_fd_BS"/>
</dbReference>
<dbReference type="EMBL" id="JAOANI010000007">
    <property type="protein sequence ID" value="MCT7357790.1"/>
    <property type="molecule type" value="Genomic_DNA"/>
</dbReference>
<dbReference type="Proteomes" id="UP001147830">
    <property type="component" value="Unassembled WGS sequence"/>
</dbReference>
<dbReference type="Gene3D" id="3.10.20.30">
    <property type="match status" value="1"/>
</dbReference>
<dbReference type="Pfam" id="PF00111">
    <property type="entry name" value="Fer2"/>
    <property type="match status" value="1"/>
</dbReference>
<accession>A0A9X2WCU9</accession>
<dbReference type="InterPro" id="IPR039261">
    <property type="entry name" value="FNR_nucleotide-bd"/>
</dbReference>
<dbReference type="InterPro" id="IPR001709">
    <property type="entry name" value="Flavoprot_Pyr_Nucl_cyt_Rdtase"/>
</dbReference>
<reference evidence="4" key="1">
    <citation type="journal article" date="2022" name="Front. Microbiol.">
        <title>Genome-based taxonomic rearrangement of Oceanobacter-related bacteria including the description of Thalassolituus hydrocarbonoclasticus sp. nov. and Thalassolituus pacificus sp. nov. and emended description of the genus Thalassolituus.</title>
        <authorList>
            <person name="Dong C."/>
            <person name="Wei L."/>
            <person name="Wang J."/>
            <person name="Lai Q."/>
            <person name="Huang Z."/>
            <person name="Shao Z."/>
        </authorList>
    </citation>
    <scope>NUCLEOTIDE SEQUENCE</scope>
    <source>
        <strain evidence="4">59MF3M-4</strain>
    </source>
</reference>
<proteinExistence type="predicted"/>
<dbReference type="PROSITE" id="PS00197">
    <property type="entry name" value="2FE2S_FER_1"/>
    <property type="match status" value="1"/>
</dbReference>
<dbReference type="CDD" id="cd00207">
    <property type="entry name" value="fer2"/>
    <property type="match status" value="1"/>
</dbReference>
<reference evidence="4" key="2">
    <citation type="submission" date="2022-08" db="EMBL/GenBank/DDBJ databases">
        <authorList>
            <person name="Dong C."/>
        </authorList>
    </citation>
    <scope>NUCLEOTIDE SEQUENCE</scope>
    <source>
        <strain evidence="4">59MF3M-4</strain>
    </source>
</reference>
<evidence type="ECO:0000256" key="1">
    <source>
        <dbReference type="ARBA" id="ARBA00034078"/>
    </source>
</evidence>
<dbReference type="SUPFAM" id="SSF63380">
    <property type="entry name" value="Riboflavin synthase domain-like"/>
    <property type="match status" value="1"/>
</dbReference>
<dbReference type="InterPro" id="IPR008333">
    <property type="entry name" value="Cbr1-like_FAD-bd_dom"/>
</dbReference>
<dbReference type="Pfam" id="PF00175">
    <property type="entry name" value="NAD_binding_1"/>
    <property type="match status" value="1"/>
</dbReference>
<evidence type="ECO:0000313" key="4">
    <source>
        <dbReference type="EMBL" id="MCT7357790.1"/>
    </source>
</evidence>
<dbReference type="PRINTS" id="PR00410">
    <property type="entry name" value="PHEHYDRXLASE"/>
</dbReference>
<name>A0A9X2WCU9_9GAMM</name>
<comment type="caution">
    <text evidence="4">The sequence shown here is derived from an EMBL/GenBank/DDBJ whole genome shotgun (WGS) entry which is preliminary data.</text>
</comment>
<dbReference type="Pfam" id="PF00970">
    <property type="entry name" value="FAD_binding_6"/>
    <property type="match status" value="1"/>
</dbReference>
<feature type="domain" description="2Fe-2S ferredoxin-type" evidence="2">
    <location>
        <begin position="10"/>
        <end position="100"/>
    </location>
</feature>
<evidence type="ECO:0000313" key="5">
    <source>
        <dbReference type="Proteomes" id="UP001147830"/>
    </source>
</evidence>
<dbReference type="GO" id="GO:0016491">
    <property type="term" value="F:oxidoreductase activity"/>
    <property type="evidence" value="ECO:0007669"/>
    <property type="project" value="InterPro"/>
</dbReference>
<evidence type="ECO:0000259" key="3">
    <source>
        <dbReference type="PROSITE" id="PS51384"/>
    </source>
</evidence>
<dbReference type="SUPFAM" id="SSF52343">
    <property type="entry name" value="Ferredoxin reductase-like, C-terminal NADP-linked domain"/>
    <property type="match status" value="1"/>
</dbReference>
<dbReference type="InterPro" id="IPR017938">
    <property type="entry name" value="Riboflavin_synthase-like_b-brl"/>
</dbReference>
<dbReference type="InterPro" id="IPR012675">
    <property type="entry name" value="Beta-grasp_dom_sf"/>
</dbReference>
<dbReference type="InterPro" id="IPR001433">
    <property type="entry name" value="OxRdtase_FAD/NAD-bd"/>
</dbReference>
<gene>
    <name evidence="4" type="ORF">NYR02_01985</name>
</gene>
<dbReference type="InterPro" id="IPR036010">
    <property type="entry name" value="2Fe-2S_ferredoxin-like_sf"/>
</dbReference>
<evidence type="ECO:0000259" key="2">
    <source>
        <dbReference type="PROSITE" id="PS51085"/>
    </source>
</evidence>
<dbReference type="PANTHER" id="PTHR47354:SF5">
    <property type="entry name" value="PROTEIN RFBI"/>
    <property type="match status" value="1"/>
</dbReference>
<dbReference type="Gene3D" id="2.40.30.10">
    <property type="entry name" value="Translation factors"/>
    <property type="match status" value="1"/>
</dbReference>
<dbReference type="PANTHER" id="PTHR47354">
    <property type="entry name" value="NADH OXIDOREDUCTASE HCR"/>
    <property type="match status" value="1"/>
</dbReference>
<protein>
    <submittedName>
        <fullName evidence="4">2Fe-2S iron-sulfur cluster binding domain-containing protein</fullName>
    </submittedName>
</protein>
<dbReference type="RefSeq" id="WP_260974720.1">
    <property type="nucleotide sequence ID" value="NZ_JAOANI010000007.1"/>
</dbReference>
<dbReference type="SUPFAM" id="SSF54292">
    <property type="entry name" value="2Fe-2S ferredoxin-like"/>
    <property type="match status" value="1"/>
</dbReference>
<dbReference type="InterPro" id="IPR017927">
    <property type="entry name" value="FAD-bd_FR_type"/>
</dbReference>
<dbReference type="GO" id="GO:0051537">
    <property type="term" value="F:2 iron, 2 sulfur cluster binding"/>
    <property type="evidence" value="ECO:0007669"/>
    <property type="project" value="InterPro"/>
</dbReference>
<feature type="domain" description="FAD-binding FR-type" evidence="3">
    <location>
        <begin position="108"/>
        <end position="210"/>
    </location>
</feature>
<dbReference type="PROSITE" id="PS51384">
    <property type="entry name" value="FAD_FR"/>
    <property type="match status" value="1"/>
</dbReference>
<dbReference type="InterPro" id="IPR050415">
    <property type="entry name" value="MRET"/>
</dbReference>
<dbReference type="PRINTS" id="PR00371">
    <property type="entry name" value="FPNCR"/>
</dbReference>
<keyword evidence="5" id="KW-1185">Reference proteome</keyword>
<dbReference type="InterPro" id="IPR001041">
    <property type="entry name" value="2Fe-2S_ferredoxin-type"/>
</dbReference>
<sequence>MLSFFSKKARQVTLASTHQSFTAEAGETILQAALREGIRFPHSCRVGGCAACKCQLQQGKVKELTESAYVLSADDLDNRYILACQSVPKTDLLLNIPDWDDRSPDHPLQTVSGVISAVRALTHDISALTITLDKALTFTPGQYAQLSLTGINAPARSYSFAGTCAAGGSKELEFFIRHIPGGALSPLLQDSACIGSAVQVEGPLGDFWLRPDDTPIFAIAGGSGLAPLLSILRQGVAEQSRRPVTLLFGARTQQDLYCQDEIQQLVDDWAGPFEFVPVLSSEAKDSDWDGLRGWVTQAIEGRIAADSQVYLCGPAPMIDAAMSECQKFGVRPNRMFFDKFLDSRDLSGAAAALPDAANA</sequence>
<dbReference type="AlphaFoldDB" id="A0A9X2WCU9"/>
<comment type="cofactor">
    <cofactor evidence="1">
        <name>[2Fe-2S] cluster</name>
        <dbReference type="ChEBI" id="CHEBI:190135"/>
    </cofactor>
</comment>
<dbReference type="Gene3D" id="3.40.50.80">
    <property type="entry name" value="Nucleotide-binding domain of ferredoxin-NADP reductase (FNR) module"/>
    <property type="match status" value="1"/>
</dbReference>
<dbReference type="PROSITE" id="PS51085">
    <property type="entry name" value="2FE2S_FER_2"/>
    <property type="match status" value="1"/>
</dbReference>
<organism evidence="4 5">
    <name type="scientific">Thalassolituus pacificus</name>
    <dbReference type="NCBI Taxonomy" id="2975440"/>
    <lineage>
        <taxon>Bacteria</taxon>
        <taxon>Pseudomonadati</taxon>
        <taxon>Pseudomonadota</taxon>
        <taxon>Gammaproteobacteria</taxon>
        <taxon>Oceanospirillales</taxon>
        <taxon>Oceanospirillaceae</taxon>
        <taxon>Thalassolituus</taxon>
    </lineage>
</organism>